<sequence>MPKSTRTRSTRRAGRGSTATGTIETIIRPSQSTPVKVLLAVWRWRWELFVLASIAYITIAHGTAITGYFRSNPLWLNALLIIVLCGWIVTDNPARRFVLNRFWCVITRHRLRACLVEMRTLNYSGNLPFIVACFSTKTGQIVWLWMRPGLSMEDLDNKAETIASACWARSAVIARSKRNAAVVRIEINRRDPLSKTHITSPLLNDTSDMPEAAVADDAVMAFLGPDTTGSAPDESTAQPPAKTGSANTTGETRTRTSKTKTTAAVSDSQTVILGANGEDVSDYV</sequence>
<gene>
    <name evidence="3" type="ORF">FB475_3893</name>
</gene>
<keyword evidence="2" id="KW-0472">Membrane</keyword>
<reference evidence="3 4" key="1">
    <citation type="submission" date="2019-06" db="EMBL/GenBank/DDBJ databases">
        <title>Sequencing the genomes of 1000 actinobacteria strains.</title>
        <authorList>
            <person name="Klenk H.-P."/>
        </authorList>
    </citation>
    <scope>NUCLEOTIDE SEQUENCE [LARGE SCALE GENOMIC DNA]</scope>
    <source>
        <strain evidence="3 4">DSM 17305</strain>
    </source>
</reference>
<evidence type="ECO:0000256" key="2">
    <source>
        <dbReference type="SAM" id="Phobius"/>
    </source>
</evidence>
<dbReference type="OrthoDB" id="5187095at2"/>
<protein>
    <submittedName>
        <fullName evidence="3">Uncharacterized protein</fullName>
    </submittedName>
</protein>
<keyword evidence="4" id="KW-1185">Reference proteome</keyword>
<keyword evidence="2" id="KW-1133">Transmembrane helix</keyword>
<proteinExistence type="predicted"/>
<accession>A0A542EWI2</accession>
<dbReference type="Proteomes" id="UP000316298">
    <property type="component" value="Unassembled WGS sequence"/>
</dbReference>
<feature type="compositionally biased region" description="Polar residues" evidence="1">
    <location>
        <begin position="227"/>
        <end position="238"/>
    </location>
</feature>
<evidence type="ECO:0000313" key="3">
    <source>
        <dbReference type="EMBL" id="TQJ19719.1"/>
    </source>
</evidence>
<feature type="region of interest" description="Disordered" evidence="1">
    <location>
        <begin position="224"/>
        <end position="268"/>
    </location>
</feature>
<dbReference type="RefSeq" id="WP_141857619.1">
    <property type="nucleotide sequence ID" value="NZ_BAAAKA010000061.1"/>
</dbReference>
<comment type="caution">
    <text evidence="3">The sequence shown here is derived from an EMBL/GenBank/DDBJ whole genome shotgun (WGS) entry which is preliminary data.</text>
</comment>
<organism evidence="3 4">
    <name type="scientific">Kribbella jejuensis</name>
    <dbReference type="NCBI Taxonomy" id="236068"/>
    <lineage>
        <taxon>Bacteria</taxon>
        <taxon>Bacillati</taxon>
        <taxon>Actinomycetota</taxon>
        <taxon>Actinomycetes</taxon>
        <taxon>Propionibacteriales</taxon>
        <taxon>Kribbellaceae</taxon>
        <taxon>Kribbella</taxon>
    </lineage>
</organism>
<dbReference type="EMBL" id="VFMM01000001">
    <property type="protein sequence ID" value="TQJ19719.1"/>
    <property type="molecule type" value="Genomic_DNA"/>
</dbReference>
<keyword evidence="2" id="KW-0812">Transmembrane</keyword>
<evidence type="ECO:0000256" key="1">
    <source>
        <dbReference type="SAM" id="MobiDB-lite"/>
    </source>
</evidence>
<feature type="transmembrane region" description="Helical" evidence="2">
    <location>
        <begin position="74"/>
        <end position="90"/>
    </location>
</feature>
<evidence type="ECO:0000313" key="4">
    <source>
        <dbReference type="Proteomes" id="UP000316298"/>
    </source>
</evidence>
<name>A0A542EWI2_9ACTN</name>
<dbReference type="AlphaFoldDB" id="A0A542EWI2"/>
<feature type="transmembrane region" description="Helical" evidence="2">
    <location>
        <begin position="48"/>
        <end position="68"/>
    </location>
</feature>